<organism evidence="6 7">
    <name type="scientific">Hyphococcus luteus</name>
    <dbReference type="NCBI Taxonomy" id="2058213"/>
    <lineage>
        <taxon>Bacteria</taxon>
        <taxon>Pseudomonadati</taxon>
        <taxon>Pseudomonadota</taxon>
        <taxon>Alphaproteobacteria</taxon>
        <taxon>Parvularculales</taxon>
        <taxon>Parvularculaceae</taxon>
        <taxon>Hyphococcus</taxon>
    </lineage>
</organism>
<keyword evidence="3" id="KW-0238">DNA-binding</keyword>
<dbReference type="Proteomes" id="UP000239504">
    <property type="component" value="Unassembled WGS sequence"/>
</dbReference>
<evidence type="ECO:0000256" key="4">
    <source>
        <dbReference type="ARBA" id="ARBA00023163"/>
    </source>
</evidence>
<dbReference type="SUPFAM" id="SSF46785">
    <property type="entry name" value="Winged helix' DNA-binding domain"/>
    <property type="match status" value="1"/>
</dbReference>
<dbReference type="InterPro" id="IPR005119">
    <property type="entry name" value="LysR_subst-bd"/>
</dbReference>
<dbReference type="PANTHER" id="PTHR30126">
    <property type="entry name" value="HTH-TYPE TRANSCRIPTIONAL REGULATOR"/>
    <property type="match status" value="1"/>
</dbReference>
<dbReference type="InterPro" id="IPR000847">
    <property type="entry name" value="LysR_HTH_N"/>
</dbReference>
<evidence type="ECO:0000256" key="1">
    <source>
        <dbReference type="ARBA" id="ARBA00009437"/>
    </source>
</evidence>
<keyword evidence="4" id="KW-0804">Transcription</keyword>
<dbReference type="FunFam" id="1.10.10.10:FF:000001">
    <property type="entry name" value="LysR family transcriptional regulator"/>
    <property type="match status" value="1"/>
</dbReference>
<dbReference type="PANTHER" id="PTHR30126:SF21">
    <property type="entry name" value="TRANSCRIPTIONAL REGULATOR-RELATED"/>
    <property type="match status" value="1"/>
</dbReference>
<keyword evidence="7" id="KW-1185">Reference proteome</keyword>
<proteinExistence type="inferred from homology"/>
<dbReference type="PRINTS" id="PR00039">
    <property type="entry name" value="HTHLYSR"/>
</dbReference>
<dbReference type="Gene3D" id="1.10.10.10">
    <property type="entry name" value="Winged helix-like DNA-binding domain superfamily/Winged helix DNA-binding domain"/>
    <property type="match status" value="1"/>
</dbReference>
<dbReference type="InterPro" id="IPR036390">
    <property type="entry name" value="WH_DNA-bd_sf"/>
</dbReference>
<comment type="caution">
    <text evidence="6">The sequence shown here is derived from an EMBL/GenBank/DDBJ whole genome shotgun (WGS) entry which is preliminary data.</text>
</comment>
<dbReference type="SUPFAM" id="SSF53850">
    <property type="entry name" value="Periplasmic binding protein-like II"/>
    <property type="match status" value="1"/>
</dbReference>
<evidence type="ECO:0000313" key="7">
    <source>
        <dbReference type="Proteomes" id="UP000239504"/>
    </source>
</evidence>
<dbReference type="AlphaFoldDB" id="A0A2S7KB48"/>
<keyword evidence="2" id="KW-0805">Transcription regulation</keyword>
<comment type="similarity">
    <text evidence="1">Belongs to the LysR transcriptional regulatory family.</text>
</comment>
<gene>
    <name evidence="6" type="ORF">CW354_02490</name>
</gene>
<protein>
    <submittedName>
        <fullName evidence="6">LysR family transcriptional regulator</fullName>
    </submittedName>
</protein>
<dbReference type="PROSITE" id="PS50931">
    <property type="entry name" value="HTH_LYSR"/>
    <property type="match status" value="1"/>
</dbReference>
<dbReference type="OrthoDB" id="9786526at2"/>
<dbReference type="EMBL" id="PJCH01000001">
    <property type="protein sequence ID" value="PQA89744.1"/>
    <property type="molecule type" value="Genomic_DNA"/>
</dbReference>
<accession>A0A2S7KB48</accession>
<dbReference type="CDD" id="cd05466">
    <property type="entry name" value="PBP2_LTTR_substrate"/>
    <property type="match status" value="1"/>
</dbReference>
<feature type="domain" description="HTH lysR-type" evidence="5">
    <location>
        <begin position="1"/>
        <end position="58"/>
    </location>
</feature>
<evidence type="ECO:0000259" key="5">
    <source>
        <dbReference type="PROSITE" id="PS50931"/>
    </source>
</evidence>
<evidence type="ECO:0000256" key="2">
    <source>
        <dbReference type="ARBA" id="ARBA00023015"/>
    </source>
</evidence>
<dbReference type="Pfam" id="PF03466">
    <property type="entry name" value="LysR_substrate"/>
    <property type="match status" value="1"/>
</dbReference>
<evidence type="ECO:0000313" key="6">
    <source>
        <dbReference type="EMBL" id="PQA89744.1"/>
    </source>
</evidence>
<reference evidence="6 7" key="1">
    <citation type="submission" date="2017-12" db="EMBL/GenBank/DDBJ databases">
        <authorList>
            <person name="Hurst M.R.H."/>
        </authorList>
    </citation>
    <scope>NUCLEOTIDE SEQUENCE [LARGE SCALE GENOMIC DNA]</scope>
    <source>
        <strain evidence="6 7">SY-3-19</strain>
    </source>
</reference>
<dbReference type="RefSeq" id="WP_104828446.1">
    <property type="nucleotide sequence ID" value="NZ_PJCH01000001.1"/>
</dbReference>
<dbReference type="GO" id="GO:0000976">
    <property type="term" value="F:transcription cis-regulatory region binding"/>
    <property type="evidence" value="ECO:0007669"/>
    <property type="project" value="TreeGrafter"/>
</dbReference>
<dbReference type="Pfam" id="PF00126">
    <property type="entry name" value="HTH_1"/>
    <property type="match status" value="1"/>
</dbReference>
<evidence type="ECO:0000256" key="3">
    <source>
        <dbReference type="ARBA" id="ARBA00023125"/>
    </source>
</evidence>
<dbReference type="Gene3D" id="3.40.190.290">
    <property type="match status" value="1"/>
</dbReference>
<sequence length="291" mass="32882">MDTELARTFLAVVAEGTFFAASERLHLTQSTVSVRIRSLEETLNCRLFVRNKAGAVLTPAGRRFQKHARVLLQTVEQARHDAALGEGFPDTVEIGARIGLWDGFLDQWLSDVRRSSPDISFRTMIGFEEDLMPALVESRIDIGVMYTPQYRPGLEVDQLFEERLIMVTTNPDSRDEPDADHVLVDWGPEFYARFRAAFPSFAGSAVSVSVGWLGLRHLNLYGGSGYFPLRLIKSRIDRHELFAVPNAPQFKLPAYVVYSSNRTRDEIDELISNMHRMAVKQSLSSLHTLHT</sequence>
<dbReference type="InterPro" id="IPR036388">
    <property type="entry name" value="WH-like_DNA-bd_sf"/>
</dbReference>
<name>A0A2S7KB48_9PROT</name>
<dbReference type="GO" id="GO:0003700">
    <property type="term" value="F:DNA-binding transcription factor activity"/>
    <property type="evidence" value="ECO:0007669"/>
    <property type="project" value="InterPro"/>
</dbReference>